<feature type="compositionally biased region" description="Basic and acidic residues" evidence="1">
    <location>
        <begin position="329"/>
        <end position="346"/>
    </location>
</feature>
<dbReference type="InterPro" id="IPR036322">
    <property type="entry name" value="WD40_repeat_dom_sf"/>
</dbReference>
<protein>
    <recommendedName>
        <fullName evidence="2">Inositol polyphosphate-related phosphatase domain-containing protein</fullName>
    </recommendedName>
</protein>
<dbReference type="PANTHER" id="PTHR11200">
    <property type="entry name" value="INOSITOL 5-PHOSPHATASE"/>
    <property type="match status" value="1"/>
</dbReference>
<feature type="region of interest" description="Disordered" evidence="1">
    <location>
        <begin position="1"/>
        <end position="149"/>
    </location>
</feature>
<feature type="compositionally biased region" description="Polar residues" evidence="1">
    <location>
        <begin position="373"/>
        <end position="388"/>
    </location>
</feature>
<proteinExistence type="predicted"/>
<feature type="compositionally biased region" description="Polar residues" evidence="1">
    <location>
        <begin position="66"/>
        <end position="76"/>
    </location>
</feature>
<feature type="compositionally biased region" description="Polar residues" evidence="1">
    <location>
        <begin position="273"/>
        <end position="304"/>
    </location>
</feature>
<name>A0ABR3ZVS5_9LECA</name>
<dbReference type="SUPFAM" id="SSF56219">
    <property type="entry name" value="DNase I-like"/>
    <property type="match status" value="1"/>
</dbReference>
<dbReference type="InterPro" id="IPR000300">
    <property type="entry name" value="IPPc"/>
</dbReference>
<organism evidence="3 4">
    <name type="scientific">Stereocaulon virgatum</name>
    <dbReference type="NCBI Taxonomy" id="373712"/>
    <lineage>
        <taxon>Eukaryota</taxon>
        <taxon>Fungi</taxon>
        <taxon>Dikarya</taxon>
        <taxon>Ascomycota</taxon>
        <taxon>Pezizomycotina</taxon>
        <taxon>Lecanoromycetes</taxon>
        <taxon>OSLEUM clade</taxon>
        <taxon>Lecanoromycetidae</taxon>
        <taxon>Lecanorales</taxon>
        <taxon>Lecanorineae</taxon>
        <taxon>Stereocaulaceae</taxon>
        <taxon>Stereocaulon</taxon>
    </lineage>
</organism>
<dbReference type="Gene3D" id="3.60.10.10">
    <property type="entry name" value="Endonuclease/exonuclease/phosphatase"/>
    <property type="match status" value="1"/>
</dbReference>
<evidence type="ECO:0000313" key="4">
    <source>
        <dbReference type="Proteomes" id="UP001590950"/>
    </source>
</evidence>
<dbReference type="SUPFAM" id="SSF50978">
    <property type="entry name" value="WD40 repeat-like"/>
    <property type="match status" value="1"/>
</dbReference>
<evidence type="ECO:0000256" key="1">
    <source>
        <dbReference type="SAM" id="MobiDB-lite"/>
    </source>
</evidence>
<dbReference type="Proteomes" id="UP001590950">
    <property type="component" value="Unassembled WGS sequence"/>
</dbReference>
<comment type="caution">
    <text evidence="3">The sequence shown here is derived from an EMBL/GenBank/DDBJ whole genome shotgun (WGS) entry which is preliminary data.</text>
</comment>
<feature type="domain" description="Inositol polyphosphate-related phosphatase" evidence="2">
    <location>
        <begin position="794"/>
        <end position="1136"/>
    </location>
</feature>
<dbReference type="SMART" id="SM00128">
    <property type="entry name" value="IPPc"/>
    <property type="match status" value="1"/>
</dbReference>
<dbReference type="EMBL" id="JBEFKJ010000037">
    <property type="protein sequence ID" value="KAL2037709.1"/>
    <property type="molecule type" value="Genomic_DNA"/>
</dbReference>
<feature type="compositionally biased region" description="Polar residues" evidence="1">
    <location>
        <begin position="247"/>
        <end position="256"/>
    </location>
</feature>
<dbReference type="InterPro" id="IPR015943">
    <property type="entry name" value="WD40/YVTN_repeat-like_dom_sf"/>
</dbReference>
<dbReference type="Pfam" id="PF22669">
    <property type="entry name" value="Exo_endo_phos2"/>
    <property type="match status" value="1"/>
</dbReference>
<feature type="region of interest" description="Disordered" evidence="1">
    <location>
        <begin position="243"/>
        <end position="464"/>
    </location>
</feature>
<accession>A0ABR3ZVS5</accession>
<evidence type="ECO:0000259" key="2">
    <source>
        <dbReference type="SMART" id="SM00128"/>
    </source>
</evidence>
<keyword evidence="4" id="KW-1185">Reference proteome</keyword>
<dbReference type="InterPro" id="IPR046985">
    <property type="entry name" value="IP5"/>
</dbReference>
<feature type="region of interest" description="Disordered" evidence="1">
    <location>
        <begin position="180"/>
        <end position="229"/>
    </location>
</feature>
<feature type="compositionally biased region" description="Basic and acidic residues" evidence="1">
    <location>
        <begin position="180"/>
        <end position="198"/>
    </location>
</feature>
<sequence length="1182" mass="130939">MGTPEDGTDEDSIKPVSSLRSLFENKGGYERGPTPPLNLPDPRSTARHDAAQPITRASLDIPRPTSPWSSSENASVPQRHGTPSAPLSFPRRPNSRLLHRPLSTTALSEPRSPPLLTVESPQSPPKPLRATGTEPVARPSLARPLTPGRTCIRSPLVAPVPPNRLSSTVSTDLQLSLAETKVRTHEPAKANRSLEDRPISPTTKNLPPQINRADKPRFPTKPIAITTSTNKVSLEPVATSVAERVSPFSTPPSSDESVGHGSPVHPAIDRHQISQMKASKTSQSLSCSPPRSRSVRDINQNENTVLPVKAQRKDARNAESTQIATLHHAMPEDRPQLPPRKGRDQRTAAPLPYSEPRASPNRISQRPAMHISPRNSSTQLHGTKSSMSDFLPPPKRAPLSIAPGIPDHKTGTHPHTPSQLVEPSFAPESNSIGDSDTFSAKYPSPASSYPDASTANRRPPYCRRGKQEIGTGYDCRQVAICGQYVATAGHLTRAWDLATGDMVLSLGHLEGGVRVTCLEFKPGATTSEEGRRLWLGTNYGELQEVDVMTKSIVATKTGPHEHRELVRIYRHQKSMWTLDDGGKLCVWSDGEAGLPDLQRSPSPRRMAKGHSFSIKIQDTLWLATGKDIRIFQPSASESTFSVLKEPLGQPGVGPVTSGAIVSGQLDRVYFGHADGKVTIYSTVDYQCLGVITVSVYKIGSLAGAGFHLWAGYYTGMIYVYDTRTQPWTIKKEWLAHDNPVINITTDRSSLWKDGTLRVVSLGADNALRQWDGTLEDDWLEDDMQDRDIEYCSFREITALVVTWNAGAATPTHLRYDKGDSQFFPDILKSGTPPDLLIFGFQELVDLEDKRLTAKTLFMGNKKKDPSDQEHMSHQYRAWRDYLVRCVEDTLPSNEPYYLLHTASMVGLFSCVFIKAPLRTQIRNVNVAELKRGMGGLHGNKGALILRFIFDDSSLCLINCHLAAGQTQTVNRNNDLTAILESALLPPDGGSSARGDIYVGGGDGSMVLDNEICILNGDLNYRIDAMGRDTVVKAVNIDNLSKLLERDQLLVSQRRNPGFRVRAFKELPITFAPTYKYDINSDRYDTSEKRRAPAWCDRILYRGPGKIKQIDYRRHELRVSDHRPVSGAFKIRIKKISADKRVRVRQESEQRFEKARDKLSRESKIEYLRDVLGVPPIEAKRLL</sequence>
<feature type="compositionally biased region" description="Polar residues" evidence="1">
    <location>
        <begin position="413"/>
        <end position="438"/>
    </location>
</feature>
<feature type="compositionally biased region" description="Acidic residues" evidence="1">
    <location>
        <begin position="1"/>
        <end position="10"/>
    </location>
</feature>
<feature type="compositionally biased region" description="Low complexity" evidence="1">
    <location>
        <begin position="439"/>
        <end position="453"/>
    </location>
</feature>
<evidence type="ECO:0000313" key="3">
    <source>
        <dbReference type="EMBL" id="KAL2037709.1"/>
    </source>
</evidence>
<dbReference type="PANTHER" id="PTHR11200:SF240">
    <property type="entry name" value="INOSITOL POLYPHOSPHATE 5-PHOSPHATASE C9G1.10C-RELATED"/>
    <property type="match status" value="1"/>
</dbReference>
<gene>
    <name evidence="3" type="ORF">N7G274_009434</name>
</gene>
<dbReference type="InterPro" id="IPR036691">
    <property type="entry name" value="Endo/exonu/phosph_ase_sf"/>
</dbReference>
<reference evidence="3 4" key="1">
    <citation type="submission" date="2024-09" db="EMBL/GenBank/DDBJ databases">
        <title>Rethinking Asexuality: The Enigmatic Case of Functional Sexual Genes in Lepraria (Stereocaulaceae).</title>
        <authorList>
            <person name="Doellman M."/>
            <person name="Sun Y."/>
            <person name="Barcenas-Pena A."/>
            <person name="Lumbsch H.T."/>
            <person name="Grewe F."/>
        </authorList>
    </citation>
    <scope>NUCLEOTIDE SEQUENCE [LARGE SCALE GENOMIC DNA]</scope>
    <source>
        <strain evidence="3 4">Mercado 3170</strain>
    </source>
</reference>
<dbReference type="Gene3D" id="2.130.10.10">
    <property type="entry name" value="YVTN repeat-like/Quinoprotein amine dehydrogenase"/>
    <property type="match status" value="1"/>
</dbReference>